<dbReference type="EMBL" id="CAJHJT010000001">
    <property type="protein sequence ID" value="CAD6995849.1"/>
    <property type="molecule type" value="Genomic_DNA"/>
</dbReference>
<accession>A0A811UAE2</accession>
<organism evidence="1 2">
    <name type="scientific">Ceratitis capitata</name>
    <name type="common">Mediterranean fruit fly</name>
    <name type="synonym">Tephritis capitata</name>
    <dbReference type="NCBI Taxonomy" id="7213"/>
    <lineage>
        <taxon>Eukaryota</taxon>
        <taxon>Metazoa</taxon>
        <taxon>Ecdysozoa</taxon>
        <taxon>Arthropoda</taxon>
        <taxon>Hexapoda</taxon>
        <taxon>Insecta</taxon>
        <taxon>Pterygota</taxon>
        <taxon>Neoptera</taxon>
        <taxon>Endopterygota</taxon>
        <taxon>Diptera</taxon>
        <taxon>Brachycera</taxon>
        <taxon>Muscomorpha</taxon>
        <taxon>Tephritoidea</taxon>
        <taxon>Tephritidae</taxon>
        <taxon>Ceratitis</taxon>
        <taxon>Ceratitis</taxon>
    </lineage>
</organism>
<dbReference type="AlphaFoldDB" id="A0A811UAE2"/>
<evidence type="ECO:0000313" key="1">
    <source>
        <dbReference type="EMBL" id="CAD6995849.1"/>
    </source>
</evidence>
<protein>
    <submittedName>
        <fullName evidence="1">(Mediterranean fruit fly) hypothetical protein</fullName>
    </submittedName>
</protein>
<reference evidence="1" key="1">
    <citation type="submission" date="2020-11" db="EMBL/GenBank/DDBJ databases">
        <authorList>
            <person name="Whitehead M."/>
        </authorList>
    </citation>
    <scope>NUCLEOTIDE SEQUENCE</scope>
    <source>
        <strain evidence="1">EGII</strain>
    </source>
</reference>
<proteinExistence type="predicted"/>
<name>A0A811UAE2_CERCA</name>
<dbReference type="Proteomes" id="UP000606786">
    <property type="component" value="Unassembled WGS sequence"/>
</dbReference>
<keyword evidence="2" id="KW-1185">Reference proteome</keyword>
<sequence length="179" mass="20153">MVGGWLRRESCGTYGEKFKRNATNYGKIMAQGYTTTNNQQQTINNENNNNKLQLAIRGWKRKKKMAIGVCCHCNSIQCCVSAAVVVVVADFHFHGARDYQITSIVRLFAEFMINVSNISTICNHKWKFVLQHAHAEFVATTMANNNVHLRTYICMHVNICCCRDSCLSPPQIATATATD</sequence>
<evidence type="ECO:0000313" key="2">
    <source>
        <dbReference type="Proteomes" id="UP000606786"/>
    </source>
</evidence>
<gene>
    <name evidence="1" type="ORF">CCAP1982_LOCUS4550</name>
</gene>
<comment type="caution">
    <text evidence="1">The sequence shown here is derived from an EMBL/GenBank/DDBJ whole genome shotgun (WGS) entry which is preliminary data.</text>
</comment>